<name>A0A8S2G8L6_9BILA</name>
<feature type="transmembrane region" description="Helical" evidence="1">
    <location>
        <begin position="6"/>
        <end position="26"/>
    </location>
</feature>
<dbReference type="EMBL" id="CAJNOK010065674">
    <property type="protein sequence ID" value="CAF1649768.1"/>
    <property type="molecule type" value="Genomic_DNA"/>
</dbReference>
<evidence type="ECO:0000313" key="3">
    <source>
        <dbReference type="EMBL" id="CAF4495755.1"/>
    </source>
</evidence>
<keyword evidence="1" id="KW-0472">Membrane</keyword>
<protein>
    <submittedName>
        <fullName evidence="2">Uncharacterized protein</fullName>
    </submittedName>
</protein>
<dbReference type="EMBL" id="CAJOBA010093897">
    <property type="protein sequence ID" value="CAF4495755.1"/>
    <property type="molecule type" value="Genomic_DNA"/>
</dbReference>
<keyword evidence="1" id="KW-1133">Transmembrane helix</keyword>
<feature type="non-terminal residue" evidence="2">
    <location>
        <position position="42"/>
    </location>
</feature>
<evidence type="ECO:0000313" key="2">
    <source>
        <dbReference type="EMBL" id="CAF1649768.1"/>
    </source>
</evidence>
<keyword evidence="1" id="KW-0812">Transmembrane</keyword>
<dbReference type="Proteomes" id="UP000682733">
    <property type="component" value="Unassembled WGS sequence"/>
</dbReference>
<dbReference type="Proteomes" id="UP000677228">
    <property type="component" value="Unassembled WGS sequence"/>
</dbReference>
<comment type="caution">
    <text evidence="2">The sequence shown here is derived from an EMBL/GenBank/DDBJ whole genome shotgun (WGS) entry which is preliminary data.</text>
</comment>
<gene>
    <name evidence="2" type="ORF">OVA965_LOCUS44760</name>
    <name evidence="3" type="ORF">TMI583_LOCUS47747</name>
</gene>
<evidence type="ECO:0000256" key="1">
    <source>
        <dbReference type="SAM" id="Phobius"/>
    </source>
</evidence>
<dbReference type="AlphaFoldDB" id="A0A8S2G8L6"/>
<sequence>MIYIIGGTLIIALIVIETIIFGAYLYRKKQRRRGEIDVEERM</sequence>
<reference evidence="2" key="1">
    <citation type="submission" date="2021-02" db="EMBL/GenBank/DDBJ databases">
        <authorList>
            <person name="Nowell W R."/>
        </authorList>
    </citation>
    <scope>NUCLEOTIDE SEQUENCE</scope>
</reference>
<organism evidence="2 4">
    <name type="scientific">Didymodactylos carnosus</name>
    <dbReference type="NCBI Taxonomy" id="1234261"/>
    <lineage>
        <taxon>Eukaryota</taxon>
        <taxon>Metazoa</taxon>
        <taxon>Spiralia</taxon>
        <taxon>Gnathifera</taxon>
        <taxon>Rotifera</taxon>
        <taxon>Eurotatoria</taxon>
        <taxon>Bdelloidea</taxon>
        <taxon>Philodinida</taxon>
        <taxon>Philodinidae</taxon>
        <taxon>Didymodactylos</taxon>
    </lineage>
</organism>
<proteinExistence type="predicted"/>
<evidence type="ECO:0000313" key="4">
    <source>
        <dbReference type="Proteomes" id="UP000677228"/>
    </source>
</evidence>
<accession>A0A8S2G8L6</accession>